<keyword evidence="6 19" id="KW-0812">Transmembrane</keyword>
<evidence type="ECO:0000259" key="22">
    <source>
        <dbReference type="Pfam" id="PF13807"/>
    </source>
</evidence>
<dbReference type="Gene3D" id="3.40.50.300">
    <property type="entry name" value="P-loop containing nucleotide triphosphate hydrolases"/>
    <property type="match status" value="1"/>
</dbReference>
<feature type="transmembrane region" description="Helical" evidence="19">
    <location>
        <begin position="461"/>
        <end position="480"/>
    </location>
</feature>
<evidence type="ECO:0000256" key="10">
    <source>
        <dbReference type="ARBA" id="ARBA00022989"/>
    </source>
</evidence>
<keyword evidence="3" id="KW-1003">Cell membrane</keyword>
<dbReference type="GO" id="GO:0005524">
    <property type="term" value="F:ATP binding"/>
    <property type="evidence" value="ECO:0007669"/>
    <property type="project" value="UniProtKB-KW"/>
</dbReference>
<comment type="catalytic activity">
    <reaction evidence="14">
        <text>L-tyrosyl-[protein] + ATP = O-phospho-L-tyrosyl-[protein] + ADP + H(+)</text>
        <dbReference type="Rhea" id="RHEA:10596"/>
        <dbReference type="Rhea" id="RHEA-COMP:10136"/>
        <dbReference type="Rhea" id="RHEA-COMP:20101"/>
        <dbReference type="ChEBI" id="CHEBI:15378"/>
        <dbReference type="ChEBI" id="CHEBI:30616"/>
        <dbReference type="ChEBI" id="CHEBI:46858"/>
        <dbReference type="ChEBI" id="CHEBI:61978"/>
        <dbReference type="ChEBI" id="CHEBI:456216"/>
    </reaction>
</comment>
<sequence length="762" mass="84066">MFLYQQQAKNPMMNQSIPLLTGPARPQENEAELATYLDVLWANRWLIATITMVALLLGAIYAFTTTPVYQANMLIHVEEEGQSKSQNIVGDMQSMFDVKTSALAEMELLQSRLVVSRAIDNLRLYINATPKRVPLVGDWLADRNKQLSTPGLFGWGGYTWGAEKIDVAVFNVPEFLLNKEFSVIAEPNGEFRLLQQEQGIDLKARVGETAIFELPKGTIEVRVNKLEGKPGAEFLMSRSSRLATIEGIQNAMKVEELGGKQSGVIGASLRGSDPRTVHVVLNEISKEYVKQNAARKTEEAEKSLAYLNKQLPEIKGQLEQAETKYNAFRNQNGTVDLGEESKLTLQQSSAAKLKKMELQQKKIELLARYTDEHPVVQGIDSQLREINGQISAMNDHIKQLPSLEQNLLRLQREVKVNTDLYTALLNTAQQLRLITVGKVSNVRLVDAPMLPEKPVKPNRPVILALALLAGLFLGVVAAFFRRSLAGAVDSPEEVEQIAGIPVYATIPHSKKQRELYQQVNAKHQKVPLLANVSSTDVAVESLRNFRTALQFSMPQFKNNVVLITGATPGMGKSFVSANLAAIMAATGKKVLLIDADLRNGLLHLYFGFGRHDGLSDAIAGARRLDQVIHHDVIENMDFITTGTLPQHPSELLLRPNFGAFLQELSARYDLVLIDAPPILAVADTMIVGAHCGAIYIMTRAGVTTPGEISESMKRLAQAGLEAKGVLFNDLKVRPGRYGYGYTYGKYGYNQRSSGNTPLIEAS</sequence>
<feature type="domain" description="Tyrosine-protein kinase G-rich" evidence="22">
    <location>
        <begin position="403"/>
        <end position="482"/>
    </location>
</feature>
<dbReference type="GO" id="GO:0042802">
    <property type="term" value="F:identical protein binding"/>
    <property type="evidence" value="ECO:0007669"/>
    <property type="project" value="UniProtKB-ARBA"/>
</dbReference>
<dbReference type="PANTHER" id="PTHR32309:SF32">
    <property type="entry name" value="TYROSINE-PROTEIN KINASE ETK-RELATED"/>
    <property type="match status" value="1"/>
</dbReference>
<evidence type="ECO:0000256" key="6">
    <source>
        <dbReference type="ARBA" id="ARBA00022692"/>
    </source>
</evidence>
<dbReference type="GO" id="GO:0005886">
    <property type="term" value="C:plasma membrane"/>
    <property type="evidence" value="ECO:0007669"/>
    <property type="project" value="UniProtKB-SubCell"/>
</dbReference>
<dbReference type="Proteomes" id="UP000197535">
    <property type="component" value="Unassembled WGS sequence"/>
</dbReference>
<evidence type="ECO:0000256" key="19">
    <source>
        <dbReference type="SAM" id="Phobius"/>
    </source>
</evidence>
<dbReference type="InterPro" id="IPR003856">
    <property type="entry name" value="LPS_length_determ_N"/>
</dbReference>
<dbReference type="FunFam" id="3.40.50.300:FF:000527">
    <property type="entry name" value="Tyrosine-protein kinase etk"/>
    <property type="match status" value="1"/>
</dbReference>
<comment type="subcellular location">
    <subcellularLocation>
        <location evidence="1">Cell inner membrane</location>
        <topology evidence="1">Multi-pass membrane protein</topology>
    </subcellularLocation>
</comment>
<evidence type="ECO:0000256" key="14">
    <source>
        <dbReference type="ARBA" id="ARBA00053015"/>
    </source>
</evidence>
<name>A0A254T5V3_9BURK</name>
<evidence type="ECO:0000256" key="12">
    <source>
        <dbReference type="ARBA" id="ARBA00023137"/>
    </source>
</evidence>
<evidence type="ECO:0000256" key="17">
    <source>
        <dbReference type="ARBA" id="ARBA00081049"/>
    </source>
</evidence>
<dbReference type="GO" id="GO:0000271">
    <property type="term" value="P:polysaccharide biosynthetic process"/>
    <property type="evidence" value="ECO:0007669"/>
    <property type="project" value="UniProtKB-KW"/>
</dbReference>
<keyword evidence="10 19" id="KW-1133">Transmembrane helix</keyword>
<evidence type="ECO:0000313" key="23">
    <source>
        <dbReference type="EMBL" id="OWW18079.1"/>
    </source>
</evidence>
<keyword evidence="4" id="KW-0997">Cell inner membrane</keyword>
<dbReference type="InterPro" id="IPR005702">
    <property type="entry name" value="Wzc-like_C"/>
</dbReference>
<evidence type="ECO:0000256" key="9">
    <source>
        <dbReference type="ARBA" id="ARBA00022840"/>
    </source>
</evidence>
<dbReference type="CDD" id="cd05387">
    <property type="entry name" value="BY-kinase"/>
    <property type="match status" value="1"/>
</dbReference>
<dbReference type="GO" id="GO:0004713">
    <property type="term" value="F:protein tyrosine kinase activity"/>
    <property type="evidence" value="ECO:0007669"/>
    <property type="project" value="UniProtKB-KW"/>
</dbReference>
<dbReference type="Pfam" id="PF02706">
    <property type="entry name" value="Wzz"/>
    <property type="match status" value="1"/>
</dbReference>
<evidence type="ECO:0000313" key="24">
    <source>
        <dbReference type="Proteomes" id="UP000197535"/>
    </source>
</evidence>
<dbReference type="SUPFAM" id="SSF52540">
    <property type="entry name" value="P-loop containing nucleoside triphosphate hydrolases"/>
    <property type="match status" value="1"/>
</dbReference>
<dbReference type="InterPro" id="IPR032807">
    <property type="entry name" value="GNVR"/>
</dbReference>
<evidence type="ECO:0000256" key="5">
    <source>
        <dbReference type="ARBA" id="ARBA00022679"/>
    </source>
</evidence>
<feature type="coiled-coil region" evidence="18">
    <location>
        <begin position="281"/>
        <end position="331"/>
    </location>
</feature>
<keyword evidence="18" id="KW-0175">Coiled coil</keyword>
<comment type="similarity">
    <text evidence="2">Belongs to the etk/wzc family.</text>
</comment>
<evidence type="ECO:0000256" key="4">
    <source>
        <dbReference type="ARBA" id="ARBA00022519"/>
    </source>
</evidence>
<evidence type="ECO:0000256" key="7">
    <source>
        <dbReference type="ARBA" id="ARBA00022741"/>
    </source>
</evidence>
<evidence type="ECO:0000256" key="15">
    <source>
        <dbReference type="ARBA" id="ARBA00054296"/>
    </source>
</evidence>
<evidence type="ECO:0000256" key="1">
    <source>
        <dbReference type="ARBA" id="ARBA00004429"/>
    </source>
</evidence>
<dbReference type="InterPro" id="IPR025669">
    <property type="entry name" value="AAA_dom"/>
</dbReference>
<gene>
    <name evidence="23" type="ORF">AYR66_03060</name>
</gene>
<dbReference type="AlphaFoldDB" id="A0A254T5V3"/>
<keyword evidence="11 19" id="KW-0472">Membrane</keyword>
<dbReference type="Pfam" id="PF23607">
    <property type="entry name" value="WZC_N"/>
    <property type="match status" value="1"/>
</dbReference>
<keyword evidence="24" id="KW-1185">Reference proteome</keyword>
<evidence type="ECO:0000256" key="13">
    <source>
        <dbReference type="ARBA" id="ARBA00023169"/>
    </source>
</evidence>
<dbReference type="InterPro" id="IPR005700">
    <property type="entry name" value="EPS_ExoP-like"/>
</dbReference>
<dbReference type="Pfam" id="PF13807">
    <property type="entry name" value="GNVR"/>
    <property type="match status" value="1"/>
</dbReference>
<comment type="function">
    <text evidence="15">Probably involved in polymerization and/or export of exopolysaccharide EPS I which functions as a virulence factor. May be involved in an ATP-dependent process in the pathway for EPS I production, possibly export of the trimeric repeat units across the inner membrane or their polymerization.</text>
</comment>
<evidence type="ECO:0000256" key="3">
    <source>
        <dbReference type="ARBA" id="ARBA00022475"/>
    </source>
</evidence>
<keyword evidence="8 23" id="KW-0418">Kinase</keyword>
<comment type="caution">
    <text evidence="23">The sequence shown here is derived from an EMBL/GenBank/DDBJ whole genome shotgun (WGS) entry which is preliminary data.</text>
</comment>
<evidence type="ECO:0000259" key="20">
    <source>
        <dbReference type="Pfam" id="PF02706"/>
    </source>
</evidence>
<dbReference type="PANTHER" id="PTHR32309">
    <property type="entry name" value="TYROSINE-PROTEIN KINASE"/>
    <property type="match status" value="1"/>
</dbReference>
<reference evidence="23 24" key="1">
    <citation type="submission" date="2016-02" db="EMBL/GenBank/DDBJ databases">
        <authorList>
            <person name="Wen L."/>
            <person name="He K."/>
            <person name="Yang H."/>
        </authorList>
    </citation>
    <scope>NUCLEOTIDE SEQUENCE [LARGE SCALE GENOMIC DNA]</scope>
    <source>
        <strain evidence="23 24">TSA40</strain>
    </source>
</reference>
<evidence type="ECO:0000256" key="11">
    <source>
        <dbReference type="ARBA" id="ARBA00023136"/>
    </source>
</evidence>
<accession>A0A254T5V3</accession>
<organism evidence="23 24">
    <name type="scientific">Noviherbaspirillum denitrificans</name>
    <dbReference type="NCBI Taxonomy" id="1968433"/>
    <lineage>
        <taxon>Bacteria</taxon>
        <taxon>Pseudomonadati</taxon>
        <taxon>Pseudomonadota</taxon>
        <taxon>Betaproteobacteria</taxon>
        <taxon>Burkholderiales</taxon>
        <taxon>Oxalobacteraceae</taxon>
        <taxon>Noviherbaspirillum</taxon>
    </lineage>
</organism>
<evidence type="ECO:0000256" key="2">
    <source>
        <dbReference type="ARBA" id="ARBA00008883"/>
    </source>
</evidence>
<dbReference type="NCBIfam" id="TIGR01007">
    <property type="entry name" value="eps_fam"/>
    <property type="match status" value="1"/>
</dbReference>
<protein>
    <recommendedName>
        <fullName evidence="16">Putative tyrosine-protein kinase EpsB</fullName>
    </recommendedName>
    <alternativeName>
        <fullName evidence="17">EPS I polysaccharide export protein EpsB</fullName>
    </alternativeName>
</protein>
<dbReference type="Pfam" id="PF13614">
    <property type="entry name" value="AAA_31"/>
    <property type="match status" value="1"/>
</dbReference>
<keyword evidence="13" id="KW-0270">Exopolysaccharide synthesis</keyword>
<feature type="transmembrane region" description="Helical" evidence="19">
    <location>
        <begin position="45"/>
        <end position="64"/>
    </location>
</feature>
<dbReference type="InterPro" id="IPR027417">
    <property type="entry name" value="P-loop_NTPase"/>
</dbReference>
<proteinExistence type="inferred from homology"/>
<feature type="domain" description="Polysaccharide chain length determinant N-terminal" evidence="20">
    <location>
        <begin position="30"/>
        <end position="122"/>
    </location>
</feature>
<evidence type="ECO:0000256" key="8">
    <source>
        <dbReference type="ARBA" id="ARBA00022777"/>
    </source>
</evidence>
<feature type="domain" description="AAA" evidence="21">
    <location>
        <begin position="565"/>
        <end position="683"/>
    </location>
</feature>
<dbReference type="InterPro" id="IPR050445">
    <property type="entry name" value="Bact_polysacc_biosynth/exp"/>
</dbReference>
<evidence type="ECO:0000259" key="21">
    <source>
        <dbReference type="Pfam" id="PF13614"/>
    </source>
</evidence>
<evidence type="ECO:0000256" key="16">
    <source>
        <dbReference type="ARBA" id="ARBA00067833"/>
    </source>
</evidence>
<keyword evidence="7" id="KW-0547">Nucleotide-binding</keyword>
<dbReference type="NCBIfam" id="TIGR01005">
    <property type="entry name" value="eps_transp_fam"/>
    <property type="match status" value="1"/>
</dbReference>
<keyword evidence="12" id="KW-0829">Tyrosine-protein kinase</keyword>
<dbReference type="EMBL" id="LSTO01000028">
    <property type="protein sequence ID" value="OWW18079.1"/>
    <property type="molecule type" value="Genomic_DNA"/>
</dbReference>
<keyword evidence="5" id="KW-0808">Transferase</keyword>
<keyword evidence="9" id="KW-0067">ATP-binding</keyword>
<evidence type="ECO:0000256" key="18">
    <source>
        <dbReference type="SAM" id="Coils"/>
    </source>
</evidence>